<evidence type="ECO:0000256" key="1">
    <source>
        <dbReference type="SAM" id="Phobius"/>
    </source>
</evidence>
<evidence type="ECO:0000313" key="3">
    <source>
        <dbReference type="Proteomes" id="UP000000656"/>
    </source>
</evidence>
<keyword evidence="1" id="KW-0812">Transmembrane</keyword>
<dbReference type="Proteomes" id="UP000000656">
    <property type="component" value="Chromosome 1"/>
</dbReference>
<evidence type="ECO:0000313" key="2">
    <source>
        <dbReference type="EMBL" id="ABJ76872.1"/>
    </source>
</evidence>
<reference evidence="2 3" key="1">
    <citation type="journal article" date="2006" name="Proc. Natl. Acad. Sci. U.S.A.">
        <title>Genome reduction in Leptospira borgpetersenii reflects limited transmission potential.</title>
        <authorList>
            <person name="Bulach D.M."/>
            <person name="Zuerner R.L."/>
            <person name="Wilson P."/>
            <person name="Seemann T."/>
            <person name="McGrath A."/>
            <person name="Cullen P.A."/>
            <person name="Davis J."/>
            <person name="Johnson M."/>
            <person name="Kuczek E."/>
            <person name="Alt D.P."/>
            <person name="Peterson-Burch B."/>
            <person name="Coppel R.L."/>
            <person name="Rood J.I."/>
            <person name="Davies J.K."/>
            <person name="Adler B."/>
        </authorList>
    </citation>
    <scope>NUCLEOTIDE SEQUENCE [LARGE SCALE GENOMIC DNA]</scope>
    <source>
        <strain evidence="2 3">JB197</strain>
    </source>
</reference>
<protein>
    <submittedName>
        <fullName evidence="2">Uncharacterized protein</fullName>
    </submittedName>
</protein>
<dbReference type="PATRIC" id="fig|355276.3.peg.876"/>
<name>Q04QE8_LEPBJ</name>
<keyword evidence="1" id="KW-0472">Membrane</keyword>
<sequence>MQPKSKKIQGRFLIFTHVLIITNLIKIYKNFVQKYFIFNNQKIFNFLTQLSVKLILTKKEQTMVFNYYQIMPLEISNSDLDEYEKYLGKSLNDEDREVILKFTGFRRVLTIRKKLKL</sequence>
<dbReference type="NCBIfam" id="NF047688">
    <property type="entry name" value="LIMLP_19325_fam"/>
    <property type="match status" value="1"/>
</dbReference>
<gene>
    <name evidence="2" type="ordered locus">LBJ_2413</name>
</gene>
<organism evidence="2 3">
    <name type="scientific">Leptospira borgpetersenii serovar Hardjo-bovis (strain JB197)</name>
    <dbReference type="NCBI Taxonomy" id="355277"/>
    <lineage>
        <taxon>Bacteria</taxon>
        <taxon>Pseudomonadati</taxon>
        <taxon>Spirochaetota</taxon>
        <taxon>Spirochaetia</taxon>
        <taxon>Leptospirales</taxon>
        <taxon>Leptospiraceae</taxon>
        <taxon>Leptospira</taxon>
    </lineage>
</organism>
<accession>Q04QE8</accession>
<feature type="transmembrane region" description="Helical" evidence="1">
    <location>
        <begin position="12"/>
        <end position="28"/>
    </location>
</feature>
<dbReference type="AlphaFoldDB" id="Q04QE8"/>
<dbReference type="KEGG" id="lbj:LBJ_2413"/>
<dbReference type="EMBL" id="CP000350">
    <property type="protein sequence ID" value="ABJ76872.1"/>
    <property type="molecule type" value="Genomic_DNA"/>
</dbReference>
<dbReference type="HOGENOM" id="CLU_2081882_0_0_12"/>
<proteinExistence type="predicted"/>
<keyword evidence="1" id="KW-1133">Transmembrane helix</keyword>